<protein>
    <submittedName>
        <fullName evidence="2">Winged helix-turn-helix transcriptional regulator</fullName>
    </submittedName>
</protein>
<organism evidence="2 3">
    <name type="scientific">Pseudoclavibacter terrae</name>
    <dbReference type="NCBI Taxonomy" id="1530195"/>
    <lineage>
        <taxon>Bacteria</taxon>
        <taxon>Bacillati</taxon>
        <taxon>Actinomycetota</taxon>
        <taxon>Actinomycetes</taxon>
        <taxon>Micrococcales</taxon>
        <taxon>Microbacteriaceae</taxon>
        <taxon>Pseudoclavibacter</taxon>
    </lineage>
</organism>
<dbReference type="EMBL" id="WBJX01000003">
    <property type="protein sequence ID" value="KAB1637618.1"/>
    <property type="molecule type" value="Genomic_DNA"/>
</dbReference>
<sequence>MTNVPSADGPPRASALNPALIALAEARQASQHEARRSLGIGEMDARALAFLAQNPGSRPSALRAHLGLTSAGVSTLCDRLIERGTIHRDTDPSDRRASLLTVTVDLSSSPWNRLNAFDRSLEAALAAEADPATLQRIAELLTHALSVTTQSPEGAESAQTG</sequence>
<dbReference type="SUPFAM" id="SSF46785">
    <property type="entry name" value="Winged helix' DNA-binding domain"/>
    <property type="match status" value="1"/>
</dbReference>
<dbReference type="PANTHER" id="PTHR33164">
    <property type="entry name" value="TRANSCRIPTIONAL REGULATOR, MARR FAMILY"/>
    <property type="match status" value="1"/>
</dbReference>
<feature type="domain" description="HTH marR-type" evidence="1">
    <location>
        <begin position="13"/>
        <end position="146"/>
    </location>
</feature>
<dbReference type="SMART" id="SM00347">
    <property type="entry name" value="HTH_MARR"/>
    <property type="match status" value="1"/>
</dbReference>
<comment type="caution">
    <text evidence="2">The sequence shown here is derived from an EMBL/GenBank/DDBJ whole genome shotgun (WGS) entry which is preliminary data.</text>
</comment>
<evidence type="ECO:0000313" key="3">
    <source>
        <dbReference type="Proteomes" id="UP000490386"/>
    </source>
</evidence>
<proteinExistence type="predicted"/>
<dbReference type="GO" id="GO:0003700">
    <property type="term" value="F:DNA-binding transcription factor activity"/>
    <property type="evidence" value="ECO:0007669"/>
    <property type="project" value="InterPro"/>
</dbReference>
<accession>A0A7J5B120</accession>
<dbReference type="Pfam" id="PF12802">
    <property type="entry name" value="MarR_2"/>
    <property type="match status" value="1"/>
</dbReference>
<dbReference type="InterPro" id="IPR000835">
    <property type="entry name" value="HTH_MarR-typ"/>
</dbReference>
<dbReference type="Proteomes" id="UP000490386">
    <property type="component" value="Unassembled WGS sequence"/>
</dbReference>
<dbReference type="InterPro" id="IPR039422">
    <property type="entry name" value="MarR/SlyA-like"/>
</dbReference>
<evidence type="ECO:0000259" key="1">
    <source>
        <dbReference type="PROSITE" id="PS50995"/>
    </source>
</evidence>
<dbReference type="PROSITE" id="PS50995">
    <property type="entry name" value="HTH_MARR_2"/>
    <property type="match status" value="1"/>
</dbReference>
<dbReference type="InterPro" id="IPR036390">
    <property type="entry name" value="WH_DNA-bd_sf"/>
</dbReference>
<dbReference type="OrthoDB" id="5072918at2"/>
<dbReference type="GO" id="GO:0006950">
    <property type="term" value="P:response to stress"/>
    <property type="evidence" value="ECO:0007669"/>
    <property type="project" value="TreeGrafter"/>
</dbReference>
<dbReference type="PANTHER" id="PTHR33164:SF43">
    <property type="entry name" value="HTH-TYPE TRANSCRIPTIONAL REPRESSOR YETL"/>
    <property type="match status" value="1"/>
</dbReference>
<dbReference type="AlphaFoldDB" id="A0A7J5B120"/>
<reference evidence="2 3" key="1">
    <citation type="submission" date="2019-09" db="EMBL/GenBank/DDBJ databases">
        <title>Phylogeny of genus Pseudoclavibacter and closely related genus.</title>
        <authorList>
            <person name="Li Y."/>
        </authorList>
    </citation>
    <scope>NUCLEOTIDE SEQUENCE [LARGE SCALE GENOMIC DNA]</scope>
    <source>
        <strain evidence="2 3">THG-MD12</strain>
    </source>
</reference>
<dbReference type="InterPro" id="IPR036388">
    <property type="entry name" value="WH-like_DNA-bd_sf"/>
</dbReference>
<dbReference type="Gene3D" id="1.10.10.10">
    <property type="entry name" value="Winged helix-like DNA-binding domain superfamily/Winged helix DNA-binding domain"/>
    <property type="match status" value="1"/>
</dbReference>
<gene>
    <name evidence="2" type="ORF">F8O03_10385</name>
</gene>
<name>A0A7J5B120_9MICO</name>
<dbReference type="RefSeq" id="WP_151423812.1">
    <property type="nucleotide sequence ID" value="NZ_WBJX01000003.1"/>
</dbReference>
<evidence type="ECO:0000313" key="2">
    <source>
        <dbReference type="EMBL" id="KAB1637618.1"/>
    </source>
</evidence>
<keyword evidence="3" id="KW-1185">Reference proteome</keyword>